<keyword evidence="13" id="KW-1185">Reference proteome</keyword>
<dbReference type="PRINTS" id="PR00477">
    <property type="entry name" value="PHGLYCKINASE"/>
</dbReference>
<keyword evidence="10" id="KW-0963">Cytoplasm</keyword>
<evidence type="ECO:0000313" key="13">
    <source>
        <dbReference type="Proteomes" id="UP001303532"/>
    </source>
</evidence>
<comment type="subunit">
    <text evidence="10">Monomer.</text>
</comment>
<evidence type="ECO:0000256" key="9">
    <source>
        <dbReference type="ARBA" id="ARBA00023152"/>
    </source>
</evidence>
<keyword evidence="7 10" id="KW-0418">Kinase</keyword>
<dbReference type="PROSITE" id="PS00111">
    <property type="entry name" value="PGLYCERATE_KINASE"/>
    <property type="match status" value="1"/>
</dbReference>
<comment type="similarity">
    <text evidence="10 11">Belongs to the phosphoglycerate kinase family.</text>
</comment>
<evidence type="ECO:0000256" key="3">
    <source>
        <dbReference type="ARBA" id="ARBA00013061"/>
    </source>
</evidence>
<keyword evidence="5 10" id="KW-0808">Transferase</keyword>
<comment type="pathway">
    <text evidence="2 10">Carbohydrate degradation; glycolysis; pyruvate from D-glyceraldehyde 3-phosphate: step 2/5.</text>
</comment>
<gene>
    <name evidence="10" type="primary">pgk</name>
    <name evidence="12" type="ORF">PGH26_11290</name>
</gene>
<keyword evidence="9 10" id="KW-0324">Glycolysis</keyword>
<feature type="binding site" evidence="10">
    <location>
        <position position="202"/>
    </location>
    <ligand>
        <name>ATP</name>
        <dbReference type="ChEBI" id="CHEBI:30616"/>
    </ligand>
</feature>
<dbReference type="InterPro" id="IPR036043">
    <property type="entry name" value="Phosphoglycerate_kinase_sf"/>
</dbReference>
<dbReference type="HAMAP" id="MF_00145">
    <property type="entry name" value="Phosphoglyc_kinase"/>
    <property type="match status" value="1"/>
</dbReference>
<reference evidence="12 13" key="1">
    <citation type="submission" date="2023-01" db="EMBL/GenBank/DDBJ databases">
        <title>Sporosarcina sp. nov., isolated from Korean tranditional fermented seafood 'Jeotgal'.</title>
        <authorList>
            <person name="Yang A.-I."/>
        </authorList>
    </citation>
    <scope>NUCLEOTIDE SEQUENCE [LARGE SCALE GENOMIC DNA]</scope>
    <source>
        <strain evidence="12 13">B2O-1</strain>
    </source>
</reference>
<proteinExistence type="inferred from homology"/>
<dbReference type="PIRSF" id="PIRSF000724">
    <property type="entry name" value="Pgk"/>
    <property type="match status" value="1"/>
</dbReference>
<name>A0ABZ0KSY1_9BACL</name>
<protein>
    <recommendedName>
        <fullName evidence="4 10">Phosphoglycerate kinase</fullName>
        <ecNumber evidence="3 10">2.7.2.3</ecNumber>
    </recommendedName>
</protein>
<keyword evidence="8 10" id="KW-0067">ATP-binding</keyword>
<dbReference type="Proteomes" id="UP001303532">
    <property type="component" value="Chromosome"/>
</dbReference>
<sequence length="395" mass="42573">MNAKMTMKDLDLKGKRVFCRVDFNVPMEDGKVSDDTRIRAAIPTIEYLSKQGARVILASHLGRPKGEVKEDSRLTEAGKRLAELLGKPVLKLDESTGPDVEKHVSELGDGEILLLENVRFHEGEEKNDPELAKQFAALADVFVNDAFGAAHRAHATTAGIAEYLPSVQGLLLEKELDVLGKALSDPERPFTAIIGGAKVKDKIGVIDHLLDKVDNLLIGGGLSYTFSRAQGHEIGDSLVEEDKIDLAKSFIEKAKEKGVNLYLPIDTRVADSFSETAATKVVPVSGIEKGWMGLDIGPKTAELYESVIKDSKLVIWNGPMGVFEMAPFAEGTKRVAQAMAETEAFTIIGGGDSAAAVEKFEVAEKMDHISTGGGASLEFMEGKELPGVAALKDRS</sequence>
<evidence type="ECO:0000256" key="1">
    <source>
        <dbReference type="ARBA" id="ARBA00000642"/>
    </source>
</evidence>
<feature type="binding site" evidence="10">
    <location>
        <begin position="60"/>
        <end position="63"/>
    </location>
    <ligand>
        <name>substrate</name>
    </ligand>
</feature>
<keyword evidence="6 10" id="KW-0547">Nucleotide-binding</keyword>
<feature type="binding site" evidence="10">
    <location>
        <begin position="350"/>
        <end position="353"/>
    </location>
    <ligand>
        <name>ATP</name>
        <dbReference type="ChEBI" id="CHEBI:30616"/>
    </ligand>
</feature>
<dbReference type="PANTHER" id="PTHR11406:SF23">
    <property type="entry name" value="PHOSPHOGLYCERATE KINASE 1, CHLOROPLASTIC-RELATED"/>
    <property type="match status" value="1"/>
</dbReference>
<evidence type="ECO:0000256" key="8">
    <source>
        <dbReference type="ARBA" id="ARBA00022840"/>
    </source>
</evidence>
<evidence type="ECO:0000256" key="11">
    <source>
        <dbReference type="RuleBase" id="RU000532"/>
    </source>
</evidence>
<dbReference type="EC" id="2.7.2.3" evidence="3 10"/>
<dbReference type="InterPro" id="IPR001576">
    <property type="entry name" value="Phosphoglycerate_kinase"/>
</dbReference>
<dbReference type="Gene3D" id="3.40.50.1260">
    <property type="entry name" value="Phosphoglycerate kinase, N-terminal domain"/>
    <property type="match status" value="2"/>
</dbReference>
<dbReference type="PANTHER" id="PTHR11406">
    <property type="entry name" value="PHOSPHOGLYCERATE KINASE"/>
    <property type="match status" value="1"/>
</dbReference>
<dbReference type="GO" id="GO:0016301">
    <property type="term" value="F:kinase activity"/>
    <property type="evidence" value="ECO:0007669"/>
    <property type="project" value="UniProtKB-KW"/>
</dbReference>
<evidence type="ECO:0000256" key="4">
    <source>
        <dbReference type="ARBA" id="ARBA00016471"/>
    </source>
</evidence>
<organism evidence="12 13">
    <name type="scientific">Sporosarcina jeotgali</name>
    <dbReference type="NCBI Taxonomy" id="3020056"/>
    <lineage>
        <taxon>Bacteria</taxon>
        <taxon>Bacillati</taxon>
        <taxon>Bacillota</taxon>
        <taxon>Bacilli</taxon>
        <taxon>Bacillales</taxon>
        <taxon>Caryophanaceae</taxon>
        <taxon>Sporosarcina</taxon>
    </lineage>
</organism>
<feature type="binding site" evidence="10">
    <location>
        <position position="37"/>
    </location>
    <ligand>
        <name>substrate</name>
    </ligand>
</feature>
<feature type="binding site" evidence="10">
    <location>
        <position position="324"/>
    </location>
    <ligand>
        <name>ATP</name>
        <dbReference type="ChEBI" id="CHEBI:30616"/>
    </ligand>
</feature>
<dbReference type="Pfam" id="PF00162">
    <property type="entry name" value="PGK"/>
    <property type="match status" value="1"/>
</dbReference>
<accession>A0ABZ0KSY1</accession>
<dbReference type="InterPro" id="IPR015824">
    <property type="entry name" value="Phosphoglycerate_kinase_N"/>
</dbReference>
<feature type="binding site" evidence="10">
    <location>
        <begin position="22"/>
        <end position="24"/>
    </location>
    <ligand>
        <name>substrate</name>
    </ligand>
</feature>
<dbReference type="InterPro" id="IPR015911">
    <property type="entry name" value="Phosphoglycerate_kinase_CS"/>
</dbReference>
<feature type="binding site" evidence="10">
    <location>
        <position position="119"/>
    </location>
    <ligand>
        <name>substrate</name>
    </ligand>
</feature>
<evidence type="ECO:0000256" key="5">
    <source>
        <dbReference type="ARBA" id="ARBA00022679"/>
    </source>
</evidence>
<evidence type="ECO:0000256" key="10">
    <source>
        <dbReference type="HAMAP-Rule" id="MF_00145"/>
    </source>
</evidence>
<comment type="subcellular location">
    <subcellularLocation>
        <location evidence="10">Cytoplasm</location>
    </subcellularLocation>
</comment>
<dbReference type="SUPFAM" id="SSF53748">
    <property type="entry name" value="Phosphoglycerate kinase"/>
    <property type="match status" value="1"/>
</dbReference>
<evidence type="ECO:0000256" key="2">
    <source>
        <dbReference type="ARBA" id="ARBA00004838"/>
    </source>
</evidence>
<evidence type="ECO:0000256" key="7">
    <source>
        <dbReference type="ARBA" id="ARBA00022777"/>
    </source>
</evidence>
<dbReference type="CDD" id="cd00318">
    <property type="entry name" value="Phosphoglycerate_kinase"/>
    <property type="match status" value="1"/>
</dbReference>
<evidence type="ECO:0000256" key="6">
    <source>
        <dbReference type="ARBA" id="ARBA00022741"/>
    </source>
</evidence>
<evidence type="ECO:0000313" key="12">
    <source>
        <dbReference type="EMBL" id="WOV83482.1"/>
    </source>
</evidence>
<feature type="binding site" evidence="10">
    <location>
        <position position="293"/>
    </location>
    <ligand>
        <name>ATP</name>
        <dbReference type="ChEBI" id="CHEBI:30616"/>
    </ligand>
</feature>
<comment type="catalytic activity">
    <reaction evidence="1 10 11">
        <text>(2R)-3-phosphoglycerate + ATP = (2R)-3-phospho-glyceroyl phosphate + ADP</text>
        <dbReference type="Rhea" id="RHEA:14801"/>
        <dbReference type="ChEBI" id="CHEBI:30616"/>
        <dbReference type="ChEBI" id="CHEBI:57604"/>
        <dbReference type="ChEBI" id="CHEBI:58272"/>
        <dbReference type="ChEBI" id="CHEBI:456216"/>
        <dbReference type="EC" id="2.7.2.3"/>
    </reaction>
</comment>
<dbReference type="EMBL" id="CP116341">
    <property type="protein sequence ID" value="WOV83482.1"/>
    <property type="molecule type" value="Genomic_DNA"/>
</dbReference>
<dbReference type="RefSeq" id="WP_323691177.1">
    <property type="nucleotide sequence ID" value="NZ_CP116341.1"/>
</dbReference>
<feature type="binding site" evidence="10">
    <location>
        <position position="152"/>
    </location>
    <ligand>
        <name>substrate</name>
    </ligand>
</feature>